<dbReference type="InterPro" id="IPR036388">
    <property type="entry name" value="WH-like_DNA-bd_sf"/>
</dbReference>
<dbReference type="Gene3D" id="3.40.190.10">
    <property type="entry name" value="Periplasmic binding protein-like II"/>
    <property type="match status" value="2"/>
</dbReference>
<organism evidence="6 7">
    <name type="scientific">Biformimicrobium ophioploci</name>
    <dbReference type="NCBI Taxonomy" id="3036711"/>
    <lineage>
        <taxon>Bacteria</taxon>
        <taxon>Pseudomonadati</taxon>
        <taxon>Pseudomonadota</taxon>
        <taxon>Gammaproteobacteria</taxon>
        <taxon>Cellvibrionales</taxon>
        <taxon>Microbulbiferaceae</taxon>
        <taxon>Biformimicrobium</taxon>
    </lineage>
</organism>
<keyword evidence="7" id="KW-1185">Reference proteome</keyword>
<evidence type="ECO:0000256" key="3">
    <source>
        <dbReference type="ARBA" id="ARBA00023125"/>
    </source>
</evidence>
<evidence type="ECO:0000256" key="2">
    <source>
        <dbReference type="ARBA" id="ARBA00023015"/>
    </source>
</evidence>
<dbReference type="Proteomes" id="UP001224392">
    <property type="component" value="Unassembled WGS sequence"/>
</dbReference>
<evidence type="ECO:0000259" key="5">
    <source>
        <dbReference type="PROSITE" id="PS50931"/>
    </source>
</evidence>
<gene>
    <name evidence="6" type="ORF">MNKW57_04700</name>
</gene>
<keyword evidence="4" id="KW-0804">Transcription</keyword>
<evidence type="ECO:0000313" key="6">
    <source>
        <dbReference type="EMBL" id="GMG86149.1"/>
    </source>
</evidence>
<comment type="caution">
    <text evidence="6">The sequence shown here is derived from an EMBL/GenBank/DDBJ whole genome shotgun (WGS) entry which is preliminary data.</text>
</comment>
<dbReference type="PANTHER" id="PTHR30537:SF74">
    <property type="entry name" value="HTH-TYPE TRANSCRIPTIONAL REGULATOR TRPI"/>
    <property type="match status" value="1"/>
</dbReference>
<keyword evidence="3" id="KW-0238">DNA-binding</keyword>
<dbReference type="Gene3D" id="1.10.10.10">
    <property type="entry name" value="Winged helix-like DNA-binding domain superfamily/Winged helix DNA-binding domain"/>
    <property type="match status" value="1"/>
</dbReference>
<evidence type="ECO:0000256" key="1">
    <source>
        <dbReference type="ARBA" id="ARBA00009437"/>
    </source>
</evidence>
<dbReference type="PANTHER" id="PTHR30537">
    <property type="entry name" value="HTH-TYPE TRANSCRIPTIONAL REGULATOR"/>
    <property type="match status" value="1"/>
</dbReference>
<dbReference type="NCBIfam" id="NF008352">
    <property type="entry name" value="PRK11139.1"/>
    <property type="match status" value="1"/>
</dbReference>
<dbReference type="SUPFAM" id="SSF46785">
    <property type="entry name" value="Winged helix' DNA-binding domain"/>
    <property type="match status" value="1"/>
</dbReference>
<dbReference type="Pfam" id="PF03466">
    <property type="entry name" value="LysR_substrate"/>
    <property type="match status" value="1"/>
</dbReference>
<reference evidence="6 7" key="1">
    <citation type="submission" date="2023-04" db="EMBL/GenBank/DDBJ databases">
        <title>Marinobulbifer ophiurae gen. nov., sp. Nov., isolate from tissue of brittle star Ophioplocus japonicus.</title>
        <authorList>
            <person name="Kawano K."/>
            <person name="Sawayama S."/>
            <person name="Nakagawa S."/>
        </authorList>
    </citation>
    <scope>NUCLEOTIDE SEQUENCE [LARGE SCALE GENOMIC DNA]</scope>
    <source>
        <strain evidence="6 7">NKW57</strain>
    </source>
</reference>
<dbReference type="InterPro" id="IPR036390">
    <property type="entry name" value="WH_DNA-bd_sf"/>
</dbReference>
<keyword evidence="2" id="KW-0805">Transcription regulation</keyword>
<dbReference type="CDD" id="cd08432">
    <property type="entry name" value="PBP2_GcdR_TrpI_HvrB_AmpR_like"/>
    <property type="match status" value="1"/>
</dbReference>
<dbReference type="PROSITE" id="PS50931">
    <property type="entry name" value="HTH_LYSR"/>
    <property type="match status" value="1"/>
</dbReference>
<evidence type="ECO:0000313" key="7">
    <source>
        <dbReference type="Proteomes" id="UP001224392"/>
    </source>
</evidence>
<dbReference type="InterPro" id="IPR005119">
    <property type="entry name" value="LysR_subst-bd"/>
</dbReference>
<dbReference type="EMBL" id="BSYJ01000001">
    <property type="protein sequence ID" value="GMG86149.1"/>
    <property type="molecule type" value="Genomic_DNA"/>
</dbReference>
<sequence length="301" mass="34035">MAKKIPPLNALRSFEAAARHCSFRDAADELCVSHSAISHQVKLLERYLGLELFLRKARSVELTRSGKLYYPILREAFEKISEGTESLLAPRRPKVLTLQLYSTFAIRWMIPRLSDFQRAHPDVSVRLTMSQIDVDFDHGEVDACIRVGRSGGKNLDHLLLFSNQLFPVCSPRTLEQHRLEKPEDLAQAPILQVYPSEEDWPAWLEGSGVQGVQPTAGLQFDSYDHALSAAMQGVGVALAMQPFVSRELSSGLLVEPFPAHRVDNPNRWYFVTRKDKAQQPKIQKFRDWLQSAIEADPDIAC</sequence>
<dbReference type="InterPro" id="IPR000847">
    <property type="entry name" value="LysR_HTH_N"/>
</dbReference>
<dbReference type="PRINTS" id="PR00039">
    <property type="entry name" value="HTHLYSR"/>
</dbReference>
<comment type="similarity">
    <text evidence="1">Belongs to the LysR transcriptional regulatory family.</text>
</comment>
<dbReference type="SUPFAM" id="SSF53850">
    <property type="entry name" value="Periplasmic binding protein-like II"/>
    <property type="match status" value="1"/>
</dbReference>
<protein>
    <submittedName>
        <fullName evidence="6">Transcriptional regulator GcvA</fullName>
    </submittedName>
</protein>
<dbReference type="RefSeq" id="WP_285762655.1">
    <property type="nucleotide sequence ID" value="NZ_BSYJ01000001.1"/>
</dbReference>
<name>A0ABQ6LVP1_9GAMM</name>
<accession>A0ABQ6LVP1</accession>
<dbReference type="Pfam" id="PF00126">
    <property type="entry name" value="HTH_1"/>
    <property type="match status" value="1"/>
</dbReference>
<dbReference type="InterPro" id="IPR058163">
    <property type="entry name" value="LysR-type_TF_proteobact-type"/>
</dbReference>
<evidence type="ECO:0000256" key="4">
    <source>
        <dbReference type="ARBA" id="ARBA00023163"/>
    </source>
</evidence>
<proteinExistence type="inferred from homology"/>
<feature type="domain" description="HTH lysR-type" evidence="5">
    <location>
        <begin position="6"/>
        <end position="63"/>
    </location>
</feature>